<gene>
    <name evidence="11" type="ORF">ACFSC3_00155</name>
</gene>
<dbReference type="InterPro" id="IPR001343">
    <property type="entry name" value="Hemolysn_Ca-bd"/>
</dbReference>
<dbReference type="Pfam" id="PF00353">
    <property type="entry name" value="HemolysinCabind"/>
    <property type="match status" value="1"/>
</dbReference>
<dbReference type="PROSITE" id="PS00330">
    <property type="entry name" value="HEMOLYSIN_CALCIUM"/>
    <property type="match status" value="2"/>
</dbReference>
<dbReference type="SUPFAM" id="SSF51120">
    <property type="entry name" value="beta-Roll"/>
    <property type="match status" value="2"/>
</dbReference>
<dbReference type="InterPro" id="IPR024079">
    <property type="entry name" value="MetalloPept_cat_dom_sf"/>
</dbReference>
<dbReference type="InterPro" id="IPR034033">
    <property type="entry name" value="Serralysin-like"/>
</dbReference>
<organism evidence="11 12">
    <name type="scientific">Sphingomonas floccifaciens</name>
    <dbReference type="NCBI Taxonomy" id="1844115"/>
    <lineage>
        <taxon>Bacteria</taxon>
        <taxon>Pseudomonadati</taxon>
        <taxon>Pseudomonadota</taxon>
        <taxon>Alphaproteobacteria</taxon>
        <taxon>Sphingomonadales</taxon>
        <taxon>Sphingomonadaceae</taxon>
        <taxon>Sphingomonas</taxon>
    </lineage>
</organism>
<evidence type="ECO:0000256" key="9">
    <source>
        <dbReference type="ARBA" id="ARBA00022833"/>
    </source>
</evidence>
<evidence type="ECO:0000313" key="12">
    <source>
        <dbReference type="Proteomes" id="UP001597283"/>
    </source>
</evidence>
<evidence type="ECO:0000256" key="8">
    <source>
        <dbReference type="ARBA" id="ARBA00022801"/>
    </source>
</evidence>
<evidence type="ECO:0000256" key="1">
    <source>
        <dbReference type="ARBA" id="ARBA00001913"/>
    </source>
</evidence>
<dbReference type="EMBL" id="JBHUFC010000001">
    <property type="protein sequence ID" value="MFD1785973.1"/>
    <property type="molecule type" value="Genomic_DNA"/>
</dbReference>
<keyword evidence="6" id="KW-0479">Metal-binding</keyword>
<dbReference type="PANTHER" id="PTHR38340">
    <property type="entry name" value="S-LAYER PROTEIN"/>
    <property type="match status" value="1"/>
</dbReference>
<keyword evidence="5" id="KW-0645">Protease</keyword>
<dbReference type="CDD" id="cd04277">
    <property type="entry name" value="ZnMc_serralysin_like"/>
    <property type="match status" value="1"/>
</dbReference>
<evidence type="ECO:0000256" key="5">
    <source>
        <dbReference type="ARBA" id="ARBA00022670"/>
    </source>
</evidence>
<keyword evidence="4" id="KW-0964">Secreted</keyword>
<proteinExistence type="inferred from homology"/>
<comment type="cofactor">
    <cofactor evidence="1">
        <name>Ca(2+)</name>
        <dbReference type="ChEBI" id="CHEBI:29108"/>
    </cofactor>
</comment>
<keyword evidence="8" id="KW-0378">Hydrolase</keyword>
<name>A0ABW4N747_9SPHN</name>
<evidence type="ECO:0000256" key="6">
    <source>
        <dbReference type="ARBA" id="ARBA00022723"/>
    </source>
</evidence>
<evidence type="ECO:0000256" key="3">
    <source>
        <dbReference type="ARBA" id="ARBA00009490"/>
    </source>
</evidence>
<dbReference type="InterPro" id="IPR013858">
    <property type="entry name" value="Peptidase_M10B_C"/>
</dbReference>
<dbReference type="InterPro" id="IPR018511">
    <property type="entry name" value="Hemolysin-typ_Ca-bd_CS"/>
</dbReference>
<sequence>MISEIYRAEDQVQHEANAAICGCPACTGTAGDASDAVGASIDPLAGGTLNGKPIWTADQVAAYLNRTGAAYGSKPTDAVQQGDSDIKTITYGFFATQAELANNGYVYQSPADGKYYGLAEYFNFAAFNDIQKSAAREAMQSWDDIVAVSFVETNVNNADITFGNLANAPTTQAYSRLPLDRIFANDAVNAQSKEIAGDVWISASQQSNFRLDEGGYGLQTLTHEVGHSIGLSHPGAYNAAPGLSITYGANAEYAQDTRAYTIMSYFEGSSISGTRHFDFHMSTTAYAGVPLIHDIAAAQKIYGADMTTRTGDTVYGFNSNAGRDSYDFTKTPAPIMAIWDAGGNDTIDASGYATNQLIDLAPGSLSNIGGVTYDTAPSLAQVNANRALQGLPPVAQATYDANMAALKANPVVGTLTNNVGIAYGATIENAIGGSGNDTILGNSVDNILTGNAGNDMLAGGGGNDILDGGIGDDTMLGGLGNDVFFVGQVGDVVIEKANEGTDTVRSAIDYVLGDNVENLVLTGAATTGTGNALDNRLEGNALSNRLDGGAGNDILVGGDGIDYLTGGAGADIFVAEITATKTASKVGTLSFDVVLDFAAGDRIDLSGIDANTLVAGDQAFTFVGNAAGKNAGELSMQRFGNINAAENALGMDLDGIDGKSPFQGPVTVLLGNVDGGGYDFAMVLFDTKTITPPELIL</sequence>
<dbReference type="Gene3D" id="3.40.390.10">
    <property type="entry name" value="Collagenase (Catalytic Domain)"/>
    <property type="match status" value="1"/>
</dbReference>
<protein>
    <submittedName>
        <fullName evidence="11">M10 family metallopeptidase C-terminal domain-containing protein</fullName>
    </submittedName>
</protein>
<feature type="domain" description="Peptidase metallopeptidase" evidence="10">
    <location>
        <begin position="103"/>
        <end position="279"/>
    </location>
</feature>
<dbReference type="PRINTS" id="PR00313">
    <property type="entry name" value="CABNDNGRPT"/>
</dbReference>
<dbReference type="Gene3D" id="2.150.10.10">
    <property type="entry name" value="Serralysin-like metalloprotease, C-terminal"/>
    <property type="match status" value="2"/>
</dbReference>
<reference evidence="12" key="1">
    <citation type="journal article" date="2019" name="Int. J. Syst. Evol. Microbiol.">
        <title>The Global Catalogue of Microorganisms (GCM) 10K type strain sequencing project: providing services to taxonomists for standard genome sequencing and annotation.</title>
        <authorList>
            <consortium name="The Broad Institute Genomics Platform"/>
            <consortium name="The Broad Institute Genome Sequencing Center for Infectious Disease"/>
            <person name="Wu L."/>
            <person name="Ma J."/>
        </authorList>
    </citation>
    <scope>NUCLEOTIDE SEQUENCE [LARGE SCALE GENOMIC DNA]</scope>
    <source>
        <strain evidence="12">Q85</strain>
    </source>
</reference>
<keyword evidence="12" id="KW-1185">Reference proteome</keyword>
<evidence type="ECO:0000256" key="4">
    <source>
        <dbReference type="ARBA" id="ARBA00022525"/>
    </source>
</evidence>
<dbReference type="Proteomes" id="UP001597283">
    <property type="component" value="Unassembled WGS sequence"/>
</dbReference>
<keyword evidence="7" id="KW-0677">Repeat</keyword>
<dbReference type="InterPro" id="IPR011049">
    <property type="entry name" value="Serralysin-like_metalloprot_C"/>
</dbReference>
<comment type="similarity">
    <text evidence="3">Belongs to the peptidase M10B family.</text>
</comment>
<dbReference type="SMART" id="SM00235">
    <property type="entry name" value="ZnMc"/>
    <property type="match status" value="1"/>
</dbReference>
<dbReference type="InterPro" id="IPR001818">
    <property type="entry name" value="Pept_M10_metallopeptidase"/>
</dbReference>
<dbReference type="SUPFAM" id="SSF55486">
    <property type="entry name" value="Metalloproteases ('zincins'), catalytic domain"/>
    <property type="match status" value="1"/>
</dbReference>
<evidence type="ECO:0000259" key="10">
    <source>
        <dbReference type="SMART" id="SM00235"/>
    </source>
</evidence>
<dbReference type="Pfam" id="PF00413">
    <property type="entry name" value="Peptidase_M10"/>
    <property type="match status" value="1"/>
</dbReference>
<accession>A0ABW4N747</accession>
<dbReference type="InterPro" id="IPR006026">
    <property type="entry name" value="Peptidase_Metallo"/>
</dbReference>
<comment type="caution">
    <text evidence="11">The sequence shown here is derived from an EMBL/GenBank/DDBJ whole genome shotgun (WGS) entry which is preliminary data.</text>
</comment>
<dbReference type="RefSeq" id="WP_380937528.1">
    <property type="nucleotide sequence ID" value="NZ_JBHUFC010000001.1"/>
</dbReference>
<evidence type="ECO:0000256" key="7">
    <source>
        <dbReference type="ARBA" id="ARBA00022737"/>
    </source>
</evidence>
<evidence type="ECO:0000313" key="11">
    <source>
        <dbReference type="EMBL" id="MFD1785973.1"/>
    </source>
</evidence>
<dbReference type="Pfam" id="PF08548">
    <property type="entry name" value="Peptidase_M10_C"/>
    <property type="match status" value="3"/>
</dbReference>
<evidence type="ECO:0000256" key="2">
    <source>
        <dbReference type="ARBA" id="ARBA00004613"/>
    </source>
</evidence>
<dbReference type="InterPro" id="IPR050557">
    <property type="entry name" value="RTX_toxin/Mannuronan_C5-epim"/>
</dbReference>
<dbReference type="PANTHER" id="PTHR38340:SF1">
    <property type="entry name" value="S-LAYER PROTEIN"/>
    <property type="match status" value="1"/>
</dbReference>
<keyword evidence="9" id="KW-0862">Zinc</keyword>
<comment type="subcellular location">
    <subcellularLocation>
        <location evidence="2">Secreted</location>
    </subcellularLocation>
</comment>